<dbReference type="Proteomes" id="UP000625568">
    <property type="component" value="Chromosome 1"/>
</dbReference>
<reference evidence="1 2" key="1">
    <citation type="submission" date="2021-02" db="EMBL/GenBank/DDBJ databases">
        <title>FDA dAtabase for Regulatory Grade micrObial Sequences (FDA-ARGOS): Supporting development and validation of Infectious Disease Dx tests.</title>
        <authorList>
            <person name="Minogue T."/>
            <person name="Wolcott M."/>
            <person name="Wasieloski L."/>
            <person name="Aguilar W."/>
            <person name="Moore D."/>
            <person name="Jaissle J."/>
            <person name="Tallon L."/>
            <person name="Sadzewicz L."/>
            <person name="Zhao X."/>
            <person name="Boylan J."/>
            <person name="Ott S."/>
            <person name="Bowen H."/>
            <person name="Vavikolanu K."/>
            <person name="Mehta A."/>
            <person name="Aluvathingal J."/>
            <person name="Nadendla S."/>
            <person name="Yan Y."/>
            <person name="Sichtig H."/>
        </authorList>
    </citation>
    <scope>NUCLEOTIDE SEQUENCE [LARGE SCALE GENOMIC DNA]</scope>
    <source>
        <strain evidence="1 2">FDAARGOS_1272</strain>
    </source>
</reference>
<proteinExistence type="predicted"/>
<dbReference type="RefSeq" id="WP_035973293.1">
    <property type="nucleotide sequence ID" value="NZ_CP082882.1"/>
</dbReference>
<name>A0A892I7C9_9BURK</name>
<protein>
    <submittedName>
        <fullName evidence="1">Amino acid-binding protein</fullName>
    </submittedName>
</protein>
<dbReference type="EMBL" id="CP069482">
    <property type="protein sequence ID" value="QRO78846.1"/>
    <property type="molecule type" value="Genomic_DNA"/>
</dbReference>
<evidence type="ECO:0000313" key="2">
    <source>
        <dbReference type="Proteomes" id="UP000625568"/>
    </source>
</evidence>
<sequence length="171" mass="17245">MHVKLAYAVSVAAPVAMTAGRSKKSDGRAGGGAAALATTPASDVRVAGTGHAAPSTRRIAQLGNDKGNGAGLAIDEIYAHGLTIGAHPARRASFAGGNVRREAGDRGAAAARRVPVPLHFDSTKQRVAAADCVAARGPIRATDSGAGDGHFGTLAYDFKEANHTVLDVVTI</sequence>
<accession>A0A892I7C9</accession>
<keyword evidence="2" id="KW-1185">Reference proteome</keyword>
<dbReference type="AlphaFoldDB" id="A0A892I7C9"/>
<gene>
    <name evidence="1" type="ORF">I6K02_02990</name>
</gene>
<dbReference type="GeneID" id="93128756"/>
<organism evidence="1 2">
    <name type="scientific">Burkholderia dolosa</name>
    <dbReference type="NCBI Taxonomy" id="152500"/>
    <lineage>
        <taxon>Bacteria</taxon>
        <taxon>Pseudomonadati</taxon>
        <taxon>Pseudomonadota</taxon>
        <taxon>Betaproteobacteria</taxon>
        <taxon>Burkholderiales</taxon>
        <taxon>Burkholderiaceae</taxon>
        <taxon>Burkholderia</taxon>
        <taxon>Burkholderia cepacia complex</taxon>
    </lineage>
</organism>
<evidence type="ECO:0000313" key="1">
    <source>
        <dbReference type="EMBL" id="QRO78846.1"/>
    </source>
</evidence>